<organism evidence="1 2">
    <name type="scientific">Alkalispirochaeta americana</name>
    <dbReference type="NCBI Taxonomy" id="159291"/>
    <lineage>
        <taxon>Bacteria</taxon>
        <taxon>Pseudomonadati</taxon>
        <taxon>Spirochaetota</taxon>
        <taxon>Spirochaetia</taxon>
        <taxon>Spirochaetales</taxon>
        <taxon>Spirochaetaceae</taxon>
        <taxon>Alkalispirochaeta</taxon>
    </lineage>
</organism>
<dbReference type="Proteomes" id="UP000186400">
    <property type="component" value="Unassembled WGS sequence"/>
</dbReference>
<dbReference type="EMBL" id="FTMS01000002">
    <property type="protein sequence ID" value="SIQ01997.1"/>
    <property type="molecule type" value="Genomic_DNA"/>
</dbReference>
<accession>A0A1N6PCL9</accession>
<reference evidence="1 2" key="1">
    <citation type="submission" date="2017-01" db="EMBL/GenBank/DDBJ databases">
        <authorList>
            <person name="Mah S.A."/>
            <person name="Swanson W.J."/>
            <person name="Moy G.W."/>
            <person name="Vacquier V.D."/>
        </authorList>
    </citation>
    <scope>NUCLEOTIDE SEQUENCE [LARGE SCALE GENOMIC DNA]</scope>
    <source>
        <strain evidence="1 2">ASpG1</strain>
    </source>
</reference>
<protein>
    <submittedName>
        <fullName evidence="1">Uncharacterized protein</fullName>
    </submittedName>
</protein>
<dbReference type="STRING" id="159291.SAMN05920897_102236"/>
<evidence type="ECO:0000313" key="2">
    <source>
        <dbReference type="Proteomes" id="UP000186400"/>
    </source>
</evidence>
<sequence length="399" mass="44143">MTEAEFDSSFESLVLPFANELAREAQQTIVITHKENLPLPAVLHTAAGRPPVIYHAARDGAALHGIVTQLGTFERVLHARRAGVQQILRRDQRFYNRFQDSCSAKISSMRQAGIPDARIAPIVEGWFNGLVNNLLGTPLHLLVEFSLARRFPEFEELQLQGMDGLVRQSVPFVRALLEDKNVPPFVSQATAVLALVMALALRDRARERGADQKSFDHVADFGASRPRKAQAQELLQDLRDRVEGPAGVEWELVHSWAATLRLEAFFETAPDPAPPQGAGFIPGYPPVIVGELPPQEDSLQDGQEDDALLVEALASALRYFKALSQDQIKRITLEMAEIGSAGFNPRDTSRRYTLPAIPGTEFTGQELLAWTYAGFQLVNPEVETGLDFSRAYEQALTLV</sequence>
<proteinExistence type="predicted"/>
<dbReference type="AlphaFoldDB" id="A0A1N6PCL9"/>
<dbReference type="RefSeq" id="WP_076487764.1">
    <property type="nucleotide sequence ID" value="NZ_FTMS01000002.1"/>
</dbReference>
<keyword evidence="2" id="KW-1185">Reference proteome</keyword>
<gene>
    <name evidence="1" type="ORF">SAMN05920897_102236</name>
</gene>
<evidence type="ECO:0000313" key="1">
    <source>
        <dbReference type="EMBL" id="SIQ01997.1"/>
    </source>
</evidence>
<name>A0A1N6PCL9_9SPIO</name>
<dbReference type="OrthoDB" id="1287940at2"/>